<feature type="domain" description="Plastocyanin-like" evidence="6">
    <location>
        <begin position="194"/>
        <end position="288"/>
    </location>
</feature>
<keyword evidence="2" id="KW-0479">Metal-binding</keyword>
<evidence type="ECO:0000259" key="6">
    <source>
        <dbReference type="Pfam" id="PF00394"/>
    </source>
</evidence>
<feature type="domain" description="Plastocyanin-like" evidence="7">
    <location>
        <begin position="353"/>
        <end position="434"/>
    </location>
</feature>
<feature type="domain" description="T cell CD4 receptor C-terminal region" evidence="9">
    <location>
        <begin position="458"/>
        <end position="485"/>
    </location>
</feature>
<evidence type="ECO:0000256" key="5">
    <source>
        <dbReference type="SAM" id="Phobius"/>
    </source>
</evidence>
<dbReference type="EMBL" id="CAKOGP040002469">
    <property type="protein sequence ID" value="CAJ1970159.1"/>
    <property type="molecule type" value="Genomic_DNA"/>
</dbReference>
<evidence type="ECO:0008006" key="12">
    <source>
        <dbReference type="Google" id="ProtNLM"/>
    </source>
</evidence>
<feature type="compositionally biased region" description="Polar residues" evidence="4">
    <location>
        <begin position="518"/>
        <end position="534"/>
    </location>
</feature>
<dbReference type="Pfam" id="PF07731">
    <property type="entry name" value="Cu-oxidase_2"/>
    <property type="match status" value="1"/>
</dbReference>
<dbReference type="InterPro" id="IPR045087">
    <property type="entry name" value="Cu-oxidase_fam"/>
</dbReference>
<evidence type="ECO:0000259" key="9">
    <source>
        <dbReference type="Pfam" id="PF12104"/>
    </source>
</evidence>
<comment type="similarity">
    <text evidence="1">Belongs to the multicopper oxidase family.</text>
</comment>
<dbReference type="Proteomes" id="UP001295423">
    <property type="component" value="Unassembled WGS sequence"/>
</dbReference>
<protein>
    <recommendedName>
        <fullName evidence="12">Multicopper oxidase</fullName>
    </recommendedName>
</protein>
<keyword evidence="5" id="KW-0812">Transmembrane</keyword>
<evidence type="ECO:0000259" key="8">
    <source>
        <dbReference type="Pfam" id="PF07732"/>
    </source>
</evidence>
<dbReference type="InterPro" id="IPR011707">
    <property type="entry name" value="Cu-oxidase-like_N"/>
</dbReference>
<dbReference type="InterPro" id="IPR021963">
    <property type="entry name" value="Tcell_CD4_Cterm"/>
</dbReference>
<dbReference type="PANTHER" id="PTHR11709:SF518">
    <property type="entry name" value="MULTICOPPER OXIDASE"/>
    <property type="match status" value="1"/>
</dbReference>
<keyword evidence="11" id="KW-1185">Reference proteome</keyword>
<dbReference type="InterPro" id="IPR001117">
    <property type="entry name" value="Cu-oxidase_2nd"/>
</dbReference>
<feature type="domain" description="Plastocyanin-like" evidence="8">
    <location>
        <begin position="38"/>
        <end position="154"/>
    </location>
</feature>
<feature type="transmembrane region" description="Helical" evidence="5">
    <location>
        <begin position="452"/>
        <end position="475"/>
    </location>
</feature>
<dbReference type="AlphaFoldDB" id="A0AAD2GE07"/>
<dbReference type="Gene3D" id="2.60.40.420">
    <property type="entry name" value="Cupredoxins - blue copper proteins"/>
    <property type="match status" value="3"/>
</dbReference>
<feature type="region of interest" description="Disordered" evidence="4">
    <location>
        <begin position="482"/>
        <end position="534"/>
    </location>
</feature>
<evidence type="ECO:0000256" key="1">
    <source>
        <dbReference type="ARBA" id="ARBA00010609"/>
    </source>
</evidence>
<evidence type="ECO:0000313" key="11">
    <source>
        <dbReference type="Proteomes" id="UP001295423"/>
    </source>
</evidence>
<accession>A0AAD2GE07</accession>
<evidence type="ECO:0000313" key="10">
    <source>
        <dbReference type="EMBL" id="CAJ1970159.1"/>
    </source>
</evidence>
<comment type="caution">
    <text evidence="10">The sequence shown here is derived from an EMBL/GenBank/DDBJ whole genome shotgun (WGS) entry which is preliminary data.</text>
</comment>
<proteinExistence type="inferred from homology"/>
<keyword evidence="3" id="KW-0560">Oxidoreductase</keyword>
<dbReference type="GO" id="GO:0005507">
    <property type="term" value="F:copper ion binding"/>
    <property type="evidence" value="ECO:0007669"/>
    <property type="project" value="InterPro"/>
</dbReference>
<reference evidence="10" key="1">
    <citation type="submission" date="2023-08" db="EMBL/GenBank/DDBJ databases">
        <authorList>
            <person name="Audoor S."/>
            <person name="Bilcke G."/>
        </authorList>
    </citation>
    <scope>NUCLEOTIDE SEQUENCE</scope>
</reference>
<dbReference type="Pfam" id="PF00394">
    <property type="entry name" value="Cu-oxidase"/>
    <property type="match status" value="1"/>
</dbReference>
<dbReference type="Pfam" id="PF12104">
    <property type="entry name" value="Tcell_CD4_C"/>
    <property type="match status" value="1"/>
</dbReference>
<dbReference type="PANTHER" id="PTHR11709">
    <property type="entry name" value="MULTI-COPPER OXIDASE"/>
    <property type="match status" value="1"/>
</dbReference>
<dbReference type="InterPro" id="IPR011706">
    <property type="entry name" value="Cu-oxidase_C"/>
</dbReference>
<dbReference type="InterPro" id="IPR002355">
    <property type="entry name" value="Cu_oxidase_Cu_BS"/>
</dbReference>
<dbReference type="Pfam" id="PF07732">
    <property type="entry name" value="Cu-oxidase_3"/>
    <property type="match status" value="1"/>
</dbReference>
<evidence type="ECO:0000256" key="4">
    <source>
        <dbReference type="SAM" id="MobiDB-lite"/>
    </source>
</evidence>
<dbReference type="Gene3D" id="1.20.5.900">
    <property type="entry name" value="transmembrane domain of human cd4"/>
    <property type="match status" value="1"/>
</dbReference>
<evidence type="ECO:0000256" key="2">
    <source>
        <dbReference type="ARBA" id="ARBA00022723"/>
    </source>
</evidence>
<gene>
    <name evidence="10" type="ORF">CYCCA115_LOCUS24182</name>
</gene>
<evidence type="ECO:0000256" key="3">
    <source>
        <dbReference type="ARBA" id="ARBA00023002"/>
    </source>
</evidence>
<name>A0AAD2GE07_9STRA</name>
<evidence type="ECO:0000259" key="7">
    <source>
        <dbReference type="Pfam" id="PF07731"/>
    </source>
</evidence>
<dbReference type="GO" id="GO:0016491">
    <property type="term" value="F:oxidoreductase activity"/>
    <property type="evidence" value="ECO:0007669"/>
    <property type="project" value="UniProtKB-KW"/>
</dbReference>
<dbReference type="CDD" id="cd13853">
    <property type="entry name" value="CuRO_1_Tth-MCO_like"/>
    <property type="match status" value="1"/>
</dbReference>
<keyword evidence="5" id="KW-0472">Membrane</keyword>
<sequence length="534" mass="58406">MSLTQPQAIFSANGTLQTTISLEYGTVNIGNSNMELRSRLLNGGFPGHTLRIKPGDTLKIDFENNLESQGLGYVHNQYSAADESNLHFHGLHVSGELPSDDVTYFVEPGEFYNYTTTLPDDHMPGTFWMHPHRHGSTTLQVGGGALSAIIVEDEPGSLPQQVEDATEIILVAHYMNIGEFAAITRASSDPLFGMTNTPPGDFITINGQLNPTISTRAGEWMRFRVIWNNFFEGSLDMRIDGCEMQLLAKDGIYIRDFPRSIGFAPIVPGGRADIMVRCLEPSRTYDITGLGSPMASIVTTSDSAVGSSKLEPWVPDYPEYLTDLRGVAASPGCGCTTQMFGTLVNNMPYATNQILHTSYIGAVVERTLDVDDHPYHQHVYPYQLVSGFDGYDQVGDWHDTVMGNGVIRYVPTEYTGKIMVHCHKLIHEDLGMMAIENVTSTGTCTCTAPADFTAAIAGGSVALVSVIALAVYCCIRRRRRRRQREASEEETDAPDNKSRALVAEDSNGTTESNDVEPQISTKGSVSSGFKTPHL</sequence>
<organism evidence="10 11">
    <name type="scientific">Cylindrotheca closterium</name>
    <dbReference type="NCBI Taxonomy" id="2856"/>
    <lineage>
        <taxon>Eukaryota</taxon>
        <taxon>Sar</taxon>
        <taxon>Stramenopiles</taxon>
        <taxon>Ochrophyta</taxon>
        <taxon>Bacillariophyta</taxon>
        <taxon>Bacillariophyceae</taxon>
        <taxon>Bacillariophycidae</taxon>
        <taxon>Bacillariales</taxon>
        <taxon>Bacillariaceae</taxon>
        <taxon>Cylindrotheca</taxon>
    </lineage>
</organism>
<dbReference type="SUPFAM" id="SSF49503">
    <property type="entry name" value="Cupredoxins"/>
    <property type="match status" value="3"/>
</dbReference>
<keyword evidence="5" id="KW-1133">Transmembrane helix</keyword>
<dbReference type="InterPro" id="IPR008972">
    <property type="entry name" value="Cupredoxin"/>
</dbReference>
<dbReference type="PROSITE" id="PS00080">
    <property type="entry name" value="MULTICOPPER_OXIDASE2"/>
    <property type="match status" value="1"/>
</dbReference>